<evidence type="ECO:0000256" key="1">
    <source>
        <dbReference type="ARBA" id="ARBA00009922"/>
    </source>
</evidence>
<dbReference type="InterPro" id="IPR027417">
    <property type="entry name" value="P-loop_NTPase"/>
</dbReference>
<organism evidence="13 14">
    <name type="scientific">Rhodanobacter ginsenosidimutans</name>
    <dbReference type="NCBI Taxonomy" id="490571"/>
    <lineage>
        <taxon>Bacteria</taxon>
        <taxon>Pseudomonadati</taxon>
        <taxon>Pseudomonadota</taxon>
        <taxon>Gammaproteobacteria</taxon>
        <taxon>Lysobacterales</taxon>
        <taxon>Rhodanobacteraceae</taxon>
        <taxon>Rhodanobacter</taxon>
    </lineage>
</organism>
<dbReference type="PROSITE" id="PS51198">
    <property type="entry name" value="UVRD_HELICASE_ATP_BIND"/>
    <property type="match status" value="1"/>
</dbReference>
<feature type="domain" description="UvrD-like helicase ATP-binding" evidence="11">
    <location>
        <begin position="196"/>
        <end position="495"/>
    </location>
</feature>
<evidence type="ECO:0000256" key="9">
    <source>
        <dbReference type="ARBA" id="ARBA00048988"/>
    </source>
</evidence>
<dbReference type="InterPro" id="IPR000212">
    <property type="entry name" value="DNA_helicase_UvrD/REP"/>
</dbReference>
<evidence type="ECO:0000256" key="7">
    <source>
        <dbReference type="ARBA" id="ARBA00034617"/>
    </source>
</evidence>
<dbReference type="CDD" id="cd17932">
    <property type="entry name" value="DEXQc_UvrD"/>
    <property type="match status" value="1"/>
</dbReference>
<dbReference type="Gene3D" id="1.10.10.160">
    <property type="match status" value="1"/>
</dbReference>
<keyword evidence="6" id="KW-0413">Isomerase</keyword>
<evidence type="ECO:0000256" key="3">
    <source>
        <dbReference type="ARBA" id="ARBA00022801"/>
    </source>
</evidence>
<keyword evidence="2 10" id="KW-0547">Nucleotide-binding</keyword>
<feature type="domain" description="UvrD-like helicase C-terminal" evidence="12">
    <location>
        <begin position="496"/>
        <end position="772"/>
    </location>
</feature>
<evidence type="ECO:0000256" key="4">
    <source>
        <dbReference type="ARBA" id="ARBA00022806"/>
    </source>
</evidence>
<dbReference type="PROSITE" id="PS51217">
    <property type="entry name" value="UVRD_HELICASE_CTER"/>
    <property type="match status" value="1"/>
</dbReference>
<gene>
    <name evidence="13" type="ORF">ACFPK0_03715</name>
</gene>
<dbReference type="InterPro" id="IPR014017">
    <property type="entry name" value="DNA_helicase_UvrD-like_C"/>
</dbReference>
<sequence length="1127" mass="123260">MDPVELARQHARQLHHEAVQRGRNPWFPYEFAVSIANDLGITVETCAPGAALLDGGRASFDPDLRLIVHEAEGSPFDQAFLVAHEIGHAELGDGEEEPEPAIHIDPVRSSEAAPVGMDRVVDYSRRQRREVQMDLFARELLLPRPVAFDLHVAQGLTCSNIAARLGAPFEAVAQQMLDALLLPAVPVSAEADSVEIPLNNKQRTAAAHRGAAFLLQAGPGTGKTRTLVARVESLLNEGVDPRRVLLLTFSNKAAGEMAERIAQKRPQEAAALCIGTFHSFGLDILRRFNDRCELPADPRLMDRTEAVELLENEFPRLGLTHYRNLYDPSQTVADILAAVSRAKDEVVGPQAYLVLAQAMRAAASEPAAIEAAEKAVEVARVYVRYEELKMTAGCVDFGDLVMEPVLLLERDEAVRTQLQSDYDHVLVDEYQDVNRSSVRLLKALKPTGENLWVVGDAKQSIYRFRGASPFNMGRFGREDFPGGVRDSLDINYRSTSEIVDVFSTFAASMSAADGPTALEAERDSGGAQPEVITVADGSLVTPALVDSIEQFRAAGFRYRDQAVLCRGNDRLSDMGQELERAGVPVLFLGSLFERTEIKDLVAVLLLLVDGRAMGLIRTACWPEFAMALEDTMRVFERLRGAEVQPGAWRQGSPDVTPAGQAALAALSTVLDGFDATSQPWTVLATLLLDRTRLAARIASSSSVPDQAQGIAIWQFMNFVRVQPNGQGLPIQRLADRIRRLLRLRDDRDLRQLPAAAQGIDAVRLMTIHGSKGLEFPVVHMVGVNQDSIPGAIRPSKCPPPNGMVTGWEGGPDEIARAAHNEEQECLFYVAMSRAKDHLAFYGATAKSNGTSRPLSKFLDRIGAVSRRPVTPSTVLPPAPDLAHIPVVFSGTPRFSSEAVALYESCGRRFLYTHLLQVGGRRRMSVFMLMHEAIREVYRAVITQGTTSPDHCDALLAQAFVTHGLHEHGYVEDYRAMASTMLRYFLESRAGALVEAPTALRIAFDSYEVEVRPDEILVRDGVRTLRRVKTGHARSQESKDVGAAAFVLAARAAFPDAVVELVYLADAEAKPLGLSARELSNRQVKLGNILRDIRGGTFRAEASDMTCPNCPAFFVCGTVPPGTLVKAF</sequence>
<accession>A0ABW0JTC0</accession>
<evidence type="ECO:0000256" key="2">
    <source>
        <dbReference type="ARBA" id="ARBA00022741"/>
    </source>
</evidence>
<evidence type="ECO:0000256" key="8">
    <source>
        <dbReference type="ARBA" id="ARBA00034808"/>
    </source>
</evidence>
<keyword evidence="4 10" id="KW-0347">Helicase</keyword>
<protein>
    <recommendedName>
        <fullName evidence="8">DNA 3'-5' helicase</fullName>
        <ecNumber evidence="8">5.6.2.4</ecNumber>
    </recommendedName>
</protein>
<evidence type="ECO:0000259" key="12">
    <source>
        <dbReference type="PROSITE" id="PS51217"/>
    </source>
</evidence>
<feature type="binding site" evidence="10">
    <location>
        <begin position="217"/>
        <end position="224"/>
    </location>
    <ligand>
        <name>ATP</name>
        <dbReference type="ChEBI" id="CHEBI:30616"/>
    </ligand>
</feature>
<comment type="catalytic activity">
    <reaction evidence="7">
        <text>Couples ATP hydrolysis with the unwinding of duplex DNA by translocating in the 3'-5' direction.</text>
        <dbReference type="EC" id="5.6.2.4"/>
    </reaction>
</comment>
<dbReference type="RefSeq" id="WP_377338457.1">
    <property type="nucleotide sequence ID" value="NZ_JALBWS010000015.1"/>
</dbReference>
<dbReference type="Pfam" id="PF13361">
    <property type="entry name" value="UvrD_C"/>
    <property type="match status" value="2"/>
</dbReference>
<evidence type="ECO:0000256" key="5">
    <source>
        <dbReference type="ARBA" id="ARBA00022840"/>
    </source>
</evidence>
<dbReference type="PANTHER" id="PTHR11070">
    <property type="entry name" value="UVRD / RECB / PCRA DNA HELICASE FAMILY MEMBER"/>
    <property type="match status" value="1"/>
</dbReference>
<dbReference type="Pfam" id="PF12705">
    <property type="entry name" value="PDDEXK_1"/>
    <property type="match status" value="1"/>
</dbReference>
<comment type="catalytic activity">
    <reaction evidence="9">
        <text>ATP + H2O = ADP + phosphate + H(+)</text>
        <dbReference type="Rhea" id="RHEA:13065"/>
        <dbReference type="ChEBI" id="CHEBI:15377"/>
        <dbReference type="ChEBI" id="CHEBI:15378"/>
        <dbReference type="ChEBI" id="CHEBI:30616"/>
        <dbReference type="ChEBI" id="CHEBI:43474"/>
        <dbReference type="ChEBI" id="CHEBI:456216"/>
        <dbReference type="EC" id="5.6.2.4"/>
    </reaction>
</comment>
<evidence type="ECO:0000256" key="6">
    <source>
        <dbReference type="ARBA" id="ARBA00023235"/>
    </source>
</evidence>
<evidence type="ECO:0000313" key="14">
    <source>
        <dbReference type="Proteomes" id="UP001596018"/>
    </source>
</evidence>
<reference evidence="14" key="1">
    <citation type="journal article" date="2019" name="Int. J. Syst. Evol. Microbiol.">
        <title>The Global Catalogue of Microorganisms (GCM) 10K type strain sequencing project: providing services to taxonomists for standard genome sequencing and annotation.</title>
        <authorList>
            <consortium name="The Broad Institute Genomics Platform"/>
            <consortium name="The Broad Institute Genome Sequencing Center for Infectious Disease"/>
            <person name="Wu L."/>
            <person name="Ma J."/>
        </authorList>
    </citation>
    <scope>NUCLEOTIDE SEQUENCE [LARGE SCALE GENOMIC DNA]</scope>
    <source>
        <strain evidence="14">KACC 12822</strain>
    </source>
</reference>
<keyword evidence="14" id="KW-1185">Reference proteome</keyword>
<dbReference type="InterPro" id="IPR014016">
    <property type="entry name" value="UvrD-like_ATP-bd"/>
</dbReference>
<keyword evidence="5 10" id="KW-0067">ATP-binding</keyword>
<dbReference type="Gene3D" id="3.40.50.300">
    <property type="entry name" value="P-loop containing nucleotide triphosphate hydrolases"/>
    <property type="match status" value="2"/>
</dbReference>
<dbReference type="Gene3D" id="1.10.486.10">
    <property type="entry name" value="PCRA, domain 4"/>
    <property type="match status" value="1"/>
</dbReference>
<comment type="caution">
    <text evidence="13">The sequence shown here is derived from an EMBL/GenBank/DDBJ whole genome shotgun (WGS) entry which is preliminary data.</text>
</comment>
<dbReference type="Proteomes" id="UP001596018">
    <property type="component" value="Unassembled WGS sequence"/>
</dbReference>
<evidence type="ECO:0000256" key="10">
    <source>
        <dbReference type="PROSITE-ProRule" id="PRU00560"/>
    </source>
</evidence>
<evidence type="ECO:0000313" key="13">
    <source>
        <dbReference type="EMBL" id="MFC5439120.1"/>
    </source>
</evidence>
<evidence type="ECO:0000259" key="11">
    <source>
        <dbReference type="PROSITE" id="PS51198"/>
    </source>
</evidence>
<proteinExistence type="inferred from homology"/>
<dbReference type="Pfam" id="PF00580">
    <property type="entry name" value="UvrD-helicase"/>
    <property type="match status" value="1"/>
</dbReference>
<name>A0ABW0JTC0_9GAMM</name>
<keyword evidence="3 10" id="KW-0378">Hydrolase</keyword>
<dbReference type="EMBL" id="JBHSMM010000001">
    <property type="protein sequence ID" value="MFC5439120.1"/>
    <property type="molecule type" value="Genomic_DNA"/>
</dbReference>
<dbReference type="InterPro" id="IPR013986">
    <property type="entry name" value="DExx_box_DNA_helicase_dom_sf"/>
</dbReference>
<dbReference type="InterPro" id="IPR038726">
    <property type="entry name" value="PDDEXK_AddAB-type"/>
</dbReference>
<dbReference type="Pfam" id="PF06114">
    <property type="entry name" value="Peptidase_M78"/>
    <property type="match status" value="1"/>
</dbReference>
<dbReference type="PANTHER" id="PTHR11070:SF59">
    <property type="entry name" value="DNA 3'-5' HELICASE"/>
    <property type="match status" value="1"/>
</dbReference>
<dbReference type="InterPro" id="IPR010359">
    <property type="entry name" value="IrrE_HExxH"/>
</dbReference>
<dbReference type="EC" id="5.6.2.4" evidence="8"/>
<dbReference type="SUPFAM" id="SSF52540">
    <property type="entry name" value="P-loop containing nucleoside triphosphate hydrolases"/>
    <property type="match status" value="1"/>
</dbReference>
<comment type="similarity">
    <text evidence="1">Belongs to the helicase family. UvrD subfamily.</text>
</comment>